<evidence type="ECO:0000313" key="3">
    <source>
        <dbReference type="Proteomes" id="UP000811246"/>
    </source>
</evidence>
<organism evidence="2 3">
    <name type="scientific">Carya illinoinensis</name>
    <name type="common">Pecan</name>
    <dbReference type="NCBI Taxonomy" id="32201"/>
    <lineage>
        <taxon>Eukaryota</taxon>
        <taxon>Viridiplantae</taxon>
        <taxon>Streptophyta</taxon>
        <taxon>Embryophyta</taxon>
        <taxon>Tracheophyta</taxon>
        <taxon>Spermatophyta</taxon>
        <taxon>Magnoliopsida</taxon>
        <taxon>eudicotyledons</taxon>
        <taxon>Gunneridae</taxon>
        <taxon>Pentapetalae</taxon>
        <taxon>rosids</taxon>
        <taxon>fabids</taxon>
        <taxon>Fagales</taxon>
        <taxon>Juglandaceae</taxon>
        <taxon>Carya</taxon>
    </lineage>
</organism>
<dbReference type="AlphaFoldDB" id="A0A922F6H6"/>
<protein>
    <submittedName>
        <fullName evidence="2">Uncharacterized protein</fullName>
    </submittedName>
</protein>
<evidence type="ECO:0000256" key="1">
    <source>
        <dbReference type="SAM" id="Phobius"/>
    </source>
</evidence>
<gene>
    <name evidence="2" type="ORF">I3842_05G219900</name>
</gene>
<comment type="caution">
    <text evidence="2">The sequence shown here is derived from an EMBL/GenBank/DDBJ whole genome shotgun (WGS) entry which is preliminary data.</text>
</comment>
<dbReference type="EMBL" id="CM031829">
    <property type="protein sequence ID" value="KAG6714791.1"/>
    <property type="molecule type" value="Genomic_DNA"/>
</dbReference>
<keyword evidence="1" id="KW-0472">Membrane</keyword>
<name>A0A922F6H6_CARIL</name>
<keyword evidence="1" id="KW-0812">Transmembrane</keyword>
<evidence type="ECO:0000313" key="2">
    <source>
        <dbReference type="EMBL" id="KAG6714791.1"/>
    </source>
</evidence>
<feature type="transmembrane region" description="Helical" evidence="1">
    <location>
        <begin position="39"/>
        <end position="63"/>
    </location>
</feature>
<dbReference type="Proteomes" id="UP000811246">
    <property type="component" value="Chromosome 5"/>
</dbReference>
<keyword evidence="1" id="KW-1133">Transmembrane helix</keyword>
<proteinExistence type="predicted"/>
<reference evidence="2" key="1">
    <citation type="submission" date="2021-01" db="EMBL/GenBank/DDBJ databases">
        <authorList>
            <person name="Lovell J.T."/>
            <person name="Bentley N."/>
            <person name="Bhattarai G."/>
            <person name="Jenkins J.W."/>
            <person name="Sreedasyam A."/>
            <person name="Alarcon Y."/>
            <person name="Bock C."/>
            <person name="Boston L."/>
            <person name="Carlson J."/>
            <person name="Cervantes K."/>
            <person name="Clermont K."/>
            <person name="Krom N."/>
            <person name="Kubenka K."/>
            <person name="Mamidi S."/>
            <person name="Mattison C."/>
            <person name="Monteros M."/>
            <person name="Pisani C."/>
            <person name="Plott C."/>
            <person name="Rajasekar S."/>
            <person name="Rhein H.S."/>
            <person name="Rohla C."/>
            <person name="Song M."/>
            <person name="Hilaire R.S."/>
            <person name="Shu S."/>
            <person name="Wells L."/>
            <person name="Wang X."/>
            <person name="Webber J."/>
            <person name="Heerema R.J."/>
            <person name="Klein P."/>
            <person name="Conner P."/>
            <person name="Grauke L."/>
            <person name="Grimwood J."/>
            <person name="Schmutz J."/>
            <person name="Randall J.J."/>
        </authorList>
    </citation>
    <scope>NUCLEOTIDE SEQUENCE</scope>
    <source>
        <tissue evidence="2">Leaf</tissue>
    </source>
</reference>
<sequence length="87" mass="9795">MNYNWCNLDSWTDNRHNEVCVLNVIHDSRCMIAYSVRRLVLCDSFFICTSCIVLIFLVFMTAYSSSLSSLLMAGEPNPCSGTHCSSS</sequence>
<accession>A0A922F6H6</accession>